<gene>
    <name evidence="3" type="ORF">LD004_21805</name>
</gene>
<organism evidence="3 4">
    <name type="scientific">Bacteroides xylanisolvens</name>
    <dbReference type="NCBI Taxonomy" id="371601"/>
    <lineage>
        <taxon>Bacteria</taxon>
        <taxon>Pseudomonadati</taxon>
        <taxon>Bacteroidota</taxon>
        <taxon>Bacteroidia</taxon>
        <taxon>Bacteroidales</taxon>
        <taxon>Bacteroidaceae</taxon>
        <taxon>Bacteroides</taxon>
    </lineage>
</organism>
<name>A0AAW4T6R3_9BACE</name>
<dbReference type="RefSeq" id="WP_225451233.1">
    <property type="nucleotide sequence ID" value="NZ_JAIWXB010000038.1"/>
</dbReference>
<evidence type="ECO:0000313" key="3">
    <source>
        <dbReference type="EMBL" id="MCA4706242.1"/>
    </source>
</evidence>
<evidence type="ECO:0000256" key="2">
    <source>
        <dbReference type="SAM" id="Phobius"/>
    </source>
</evidence>
<evidence type="ECO:0000313" key="4">
    <source>
        <dbReference type="Proteomes" id="UP001198461"/>
    </source>
</evidence>
<keyword evidence="2" id="KW-1133">Transmembrane helix</keyword>
<evidence type="ECO:0000256" key="1">
    <source>
        <dbReference type="SAM" id="MobiDB-lite"/>
    </source>
</evidence>
<reference evidence="3" key="1">
    <citation type="submission" date="2023-08" db="EMBL/GenBank/DDBJ databases">
        <title>Mucin Metabolism Genes Underlie the Key Renovations of Bacteroides xylanisolvens Genomes in Captive Great Apes.</title>
        <authorList>
            <person name="Nishida A.H."/>
        </authorList>
    </citation>
    <scope>NUCLEOTIDE SEQUENCE</scope>
    <source>
        <strain evidence="3">P13.H9</strain>
    </source>
</reference>
<keyword evidence="2" id="KW-0472">Membrane</keyword>
<dbReference type="AlphaFoldDB" id="A0AAW4T6R3"/>
<feature type="transmembrane region" description="Helical" evidence="2">
    <location>
        <begin position="6"/>
        <end position="28"/>
    </location>
</feature>
<comment type="caution">
    <text evidence="3">The sequence shown here is derived from an EMBL/GenBank/DDBJ whole genome shotgun (WGS) entry which is preliminary data.</text>
</comment>
<protein>
    <recommendedName>
        <fullName evidence="5">Conjugal transfer protein TraD</fullName>
    </recommendedName>
</protein>
<evidence type="ECO:0008006" key="5">
    <source>
        <dbReference type="Google" id="ProtNLM"/>
    </source>
</evidence>
<keyword evidence="2" id="KW-0812">Transmembrane</keyword>
<proteinExistence type="predicted"/>
<feature type="region of interest" description="Disordered" evidence="1">
    <location>
        <begin position="73"/>
        <end position="115"/>
    </location>
</feature>
<sequence length="153" mass="17456">MRPFVIFVIVLTTIYIIYYAVMITRDLYGKKEEHKSQEEVFDVSDMVEEDTAVSVNESDNGFSVADKEYETLNLQDDDDATSSSNTKSGDAKSEKPTSKNVAESLANKIEQKCDETQPFMSDGMYADDFYQTLLEGNRNNRPQIKSEHIRNEL</sequence>
<dbReference type="EMBL" id="JAIWYE010000037">
    <property type="protein sequence ID" value="MCA4706242.1"/>
    <property type="molecule type" value="Genomic_DNA"/>
</dbReference>
<dbReference type="Proteomes" id="UP001198461">
    <property type="component" value="Unassembled WGS sequence"/>
</dbReference>
<accession>A0AAW4T6R3</accession>